<name>A0A0F8W7L6_9ZZZZ</name>
<dbReference type="CDD" id="cd06423">
    <property type="entry name" value="CESA_like"/>
    <property type="match status" value="1"/>
</dbReference>
<sequence>HAPLRGGQAVFEDLGIKLENVELSQLGSARRVVIDKDNGGKADALNSGMNAARYPYLCSVDADALLEEDALLRVAKPIIDDPELVVATGGIVRIANGCKIEDGRVIEVHLPRSRLASLQVVEYLRAFLVGRVGWSRLNSMLIISGAFGLFNRAAVEAAGGYWTQTVGEDVELVVRLHRYMREREEDYRIQFVADPVSWTEVPEHLGALGRQRRRWQRGLIETVWRHRTMVGNPRFGLLGTVALPFFAVFEIIGPLVELFGYTVIPVAALLGVLSITFLLSFFAVAVLLGVLLSVAALALEEFSFRRHQRHRDVARLFGLAVLENFGYRQLLSF</sequence>
<dbReference type="PANTHER" id="PTHR43630:SF1">
    <property type="entry name" value="POLY-BETA-1,6-N-ACETYL-D-GLUCOSAMINE SYNTHASE"/>
    <property type="match status" value="1"/>
</dbReference>
<proteinExistence type="predicted"/>
<keyword evidence="1" id="KW-0328">Glycosyltransferase</keyword>
<feature type="non-terminal residue" evidence="5">
    <location>
        <position position="333"/>
    </location>
</feature>
<dbReference type="Pfam" id="PF13632">
    <property type="entry name" value="Glyco_trans_2_3"/>
    <property type="match status" value="1"/>
</dbReference>
<accession>A0A0F8W7L6</accession>
<dbReference type="GO" id="GO:0016757">
    <property type="term" value="F:glycosyltransferase activity"/>
    <property type="evidence" value="ECO:0007669"/>
    <property type="project" value="UniProtKB-KW"/>
</dbReference>
<evidence type="ECO:0000256" key="3">
    <source>
        <dbReference type="SAM" id="Phobius"/>
    </source>
</evidence>
<keyword evidence="3" id="KW-1133">Transmembrane helix</keyword>
<evidence type="ECO:0000256" key="2">
    <source>
        <dbReference type="ARBA" id="ARBA00022679"/>
    </source>
</evidence>
<evidence type="ECO:0000259" key="4">
    <source>
        <dbReference type="Pfam" id="PF13632"/>
    </source>
</evidence>
<dbReference type="InterPro" id="IPR029044">
    <property type="entry name" value="Nucleotide-diphossugar_trans"/>
</dbReference>
<gene>
    <name evidence="5" type="ORF">LCGC14_3167640</name>
</gene>
<dbReference type="PANTHER" id="PTHR43630">
    <property type="entry name" value="POLY-BETA-1,6-N-ACETYL-D-GLUCOSAMINE SYNTHASE"/>
    <property type="match status" value="1"/>
</dbReference>
<feature type="transmembrane region" description="Helical" evidence="3">
    <location>
        <begin position="235"/>
        <end position="256"/>
    </location>
</feature>
<keyword evidence="3" id="KW-0472">Membrane</keyword>
<organism evidence="5">
    <name type="scientific">marine sediment metagenome</name>
    <dbReference type="NCBI Taxonomy" id="412755"/>
    <lineage>
        <taxon>unclassified sequences</taxon>
        <taxon>metagenomes</taxon>
        <taxon>ecological metagenomes</taxon>
    </lineage>
</organism>
<dbReference type="InterPro" id="IPR001173">
    <property type="entry name" value="Glyco_trans_2-like"/>
</dbReference>
<evidence type="ECO:0000256" key="1">
    <source>
        <dbReference type="ARBA" id="ARBA00022676"/>
    </source>
</evidence>
<dbReference type="InterPro" id="IPR027409">
    <property type="entry name" value="GroEL-like_apical_dom_sf"/>
</dbReference>
<reference evidence="5" key="1">
    <citation type="journal article" date="2015" name="Nature">
        <title>Complex archaea that bridge the gap between prokaryotes and eukaryotes.</title>
        <authorList>
            <person name="Spang A."/>
            <person name="Saw J.H."/>
            <person name="Jorgensen S.L."/>
            <person name="Zaremba-Niedzwiedzka K."/>
            <person name="Martijn J."/>
            <person name="Lind A.E."/>
            <person name="van Eijk R."/>
            <person name="Schleper C."/>
            <person name="Guy L."/>
            <person name="Ettema T.J."/>
        </authorList>
    </citation>
    <scope>NUCLEOTIDE SEQUENCE</scope>
</reference>
<feature type="transmembrane region" description="Helical" evidence="3">
    <location>
        <begin position="268"/>
        <end position="299"/>
    </location>
</feature>
<dbReference type="AlphaFoldDB" id="A0A0F8W7L6"/>
<dbReference type="Gene3D" id="3.90.550.10">
    <property type="entry name" value="Spore Coat Polysaccharide Biosynthesis Protein SpsA, Chain A"/>
    <property type="match status" value="1"/>
</dbReference>
<keyword evidence="2" id="KW-0808">Transferase</keyword>
<evidence type="ECO:0000313" key="5">
    <source>
        <dbReference type="EMBL" id="KKK44040.1"/>
    </source>
</evidence>
<dbReference type="SUPFAM" id="SSF53448">
    <property type="entry name" value="Nucleotide-diphospho-sugar transferases"/>
    <property type="match status" value="1"/>
</dbReference>
<comment type="caution">
    <text evidence="5">The sequence shown here is derived from an EMBL/GenBank/DDBJ whole genome shotgun (WGS) entry which is preliminary data.</text>
</comment>
<dbReference type="SUPFAM" id="SSF52029">
    <property type="entry name" value="GroEL apical domain-like"/>
    <property type="match status" value="1"/>
</dbReference>
<keyword evidence="3" id="KW-0812">Transmembrane</keyword>
<feature type="non-terminal residue" evidence="5">
    <location>
        <position position="1"/>
    </location>
</feature>
<dbReference type="EMBL" id="LAZR01070207">
    <property type="protein sequence ID" value="KKK44040.1"/>
    <property type="molecule type" value="Genomic_DNA"/>
</dbReference>
<protein>
    <recommendedName>
        <fullName evidence="4">Glycosyltransferase 2-like domain-containing protein</fullName>
    </recommendedName>
</protein>
<feature type="domain" description="Glycosyltransferase 2-like" evidence="4">
    <location>
        <begin position="61"/>
        <end position="279"/>
    </location>
</feature>